<proteinExistence type="predicted"/>
<accession>A0A7C8GX23</accession>
<evidence type="ECO:0000313" key="1">
    <source>
        <dbReference type="EMBL" id="KAB8139289.1"/>
    </source>
</evidence>
<protein>
    <submittedName>
        <fullName evidence="1">Uncharacterized protein</fullName>
    </submittedName>
</protein>
<dbReference type="EMBL" id="WEID01000005">
    <property type="protein sequence ID" value="KAB8139289.1"/>
    <property type="molecule type" value="Genomic_DNA"/>
</dbReference>
<dbReference type="AlphaFoldDB" id="A0A7C8GX23"/>
<name>A0A7C8GX23_9BACI</name>
<organism evidence="1 2">
    <name type="scientific">Gracilibacillus oryzae</name>
    <dbReference type="NCBI Taxonomy" id="1672701"/>
    <lineage>
        <taxon>Bacteria</taxon>
        <taxon>Bacillati</taxon>
        <taxon>Bacillota</taxon>
        <taxon>Bacilli</taxon>
        <taxon>Bacillales</taxon>
        <taxon>Bacillaceae</taxon>
        <taxon>Gracilibacillus</taxon>
    </lineage>
</organism>
<dbReference type="Proteomes" id="UP000480246">
    <property type="component" value="Unassembled WGS sequence"/>
</dbReference>
<sequence length="132" mass="15272">MEVRLYKLGLSLKNREQEMELIANLENIKMYEDLEFGGFIVIDGKSYRHCMYNVKKDILCVEPTELDEDPDDVDDCSEFTCPYCGYKDQDAFELSDNGTTECSSCGSNLEYERTYTIEYNVRPVKCAPITRV</sequence>
<dbReference type="OrthoDB" id="2989533at2"/>
<comment type="caution">
    <text evidence="1">The sequence shown here is derived from an EMBL/GenBank/DDBJ whole genome shotgun (WGS) entry which is preliminary data.</text>
</comment>
<gene>
    <name evidence="1" type="ORF">F9U64_01300</name>
</gene>
<evidence type="ECO:0000313" key="2">
    <source>
        <dbReference type="Proteomes" id="UP000480246"/>
    </source>
</evidence>
<reference evidence="1 2" key="1">
    <citation type="submission" date="2019-10" db="EMBL/GenBank/DDBJ databases">
        <title>Gracilibacillus sp. nov. isolated from rice seeds.</title>
        <authorList>
            <person name="He S."/>
        </authorList>
    </citation>
    <scope>NUCLEOTIDE SEQUENCE [LARGE SCALE GENOMIC DNA]</scope>
    <source>
        <strain evidence="1 2">TD8</strain>
    </source>
</reference>
<keyword evidence="2" id="KW-1185">Reference proteome</keyword>